<comment type="catalytic activity">
    <reaction evidence="7">
        <text>a UDP-3-O-[(3R)-3-hydroxyacyl]-alpha-D-glucosamine + a (3R)-hydroxyacyl-[ACP] = a UDP-2-N,3-O-bis[(3R)-3-hydroxyacyl]-alpha-D-glucosamine + holo-[ACP] + H(+)</text>
        <dbReference type="Rhea" id="RHEA:53836"/>
        <dbReference type="Rhea" id="RHEA-COMP:9685"/>
        <dbReference type="Rhea" id="RHEA-COMP:9945"/>
        <dbReference type="ChEBI" id="CHEBI:15378"/>
        <dbReference type="ChEBI" id="CHEBI:64479"/>
        <dbReference type="ChEBI" id="CHEBI:78827"/>
        <dbReference type="ChEBI" id="CHEBI:137740"/>
        <dbReference type="ChEBI" id="CHEBI:137748"/>
        <dbReference type="EC" id="2.3.1.191"/>
    </reaction>
</comment>
<feature type="domain" description="UDP-3-O-[3-hydroxymyristoyl] glucosamine N-acyltransferase non-repeat region" evidence="8">
    <location>
        <begin position="28"/>
        <end position="94"/>
    </location>
</feature>
<keyword evidence="10" id="KW-1185">Reference proteome</keyword>
<evidence type="ECO:0000256" key="2">
    <source>
        <dbReference type="ARBA" id="ARBA00022556"/>
    </source>
</evidence>
<keyword evidence="4 7" id="KW-0677">Repeat</keyword>
<dbReference type="GO" id="GO:0103118">
    <property type="term" value="F:UDP-3-O-[(3R)-3-hydroxyacyl]-glucosamine N-acyltransferase activity"/>
    <property type="evidence" value="ECO:0007669"/>
    <property type="project" value="UniProtKB-EC"/>
</dbReference>
<dbReference type="InterPro" id="IPR018357">
    <property type="entry name" value="Hexapep_transf_CS"/>
</dbReference>
<dbReference type="Proteomes" id="UP001154265">
    <property type="component" value="Unassembled WGS sequence"/>
</dbReference>
<protein>
    <recommendedName>
        <fullName evidence="7">UDP-3-O-acylglucosamine N-acyltransferase</fullName>
        <ecNumber evidence="7">2.3.1.191</ecNumber>
    </recommendedName>
</protein>
<keyword evidence="1 7" id="KW-0444">Lipid biosynthesis</keyword>
<keyword evidence="3 7" id="KW-0808">Transferase</keyword>
<keyword evidence="5 7" id="KW-0443">Lipid metabolism</keyword>
<dbReference type="NCBIfam" id="TIGR01853">
    <property type="entry name" value="lipid_A_lpxD"/>
    <property type="match status" value="1"/>
</dbReference>
<keyword evidence="2 7" id="KW-0441">Lipid A biosynthesis</keyword>
<dbReference type="PANTHER" id="PTHR43378:SF2">
    <property type="entry name" value="UDP-3-O-ACYLGLUCOSAMINE N-ACYLTRANSFERASE 1, MITOCHONDRIAL-RELATED"/>
    <property type="match status" value="1"/>
</dbReference>
<evidence type="ECO:0000313" key="9">
    <source>
        <dbReference type="EMBL" id="MDG2991505.1"/>
    </source>
</evidence>
<comment type="function">
    <text evidence="7">Catalyzes the N-acylation of UDP-3-O-acylglucosamine using 3-hydroxyacyl-ACP as the acyl donor. Is involved in the biosynthesis of lipid A, a phosphorylated glycolipid that anchors the lipopolysaccharide to the outer membrane of the cell.</text>
</comment>
<dbReference type="Pfam" id="PF00132">
    <property type="entry name" value="Hexapep"/>
    <property type="match status" value="2"/>
</dbReference>
<organism evidence="9 10">
    <name type="scientific">Candidatus Synechococcus calcipolaris G9</name>
    <dbReference type="NCBI Taxonomy" id="1497997"/>
    <lineage>
        <taxon>Bacteria</taxon>
        <taxon>Bacillati</taxon>
        <taxon>Cyanobacteriota</taxon>
        <taxon>Cyanophyceae</taxon>
        <taxon>Synechococcales</taxon>
        <taxon>Synechococcaceae</taxon>
        <taxon>Synechococcus</taxon>
    </lineage>
</organism>
<proteinExistence type="inferred from homology"/>
<evidence type="ECO:0000313" key="10">
    <source>
        <dbReference type="Proteomes" id="UP001154265"/>
    </source>
</evidence>
<dbReference type="SUPFAM" id="SSF51161">
    <property type="entry name" value="Trimeric LpxA-like enzymes"/>
    <property type="match status" value="1"/>
</dbReference>
<reference evidence="9" key="2">
    <citation type="submission" date="2022-01" db="EMBL/GenBank/DDBJ databases">
        <authorList>
            <person name="Zivanovic Y."/>
            <person name="Moreira D."/>
            <person name="Lopez-Garcia P."/>
        </authorList>
    </citation>
    <scope>NUCLEOTIDE SEQUENCE</scope>
    <source>
        <strain evidence="9">G9</strain>
    </source>
</reference>
<reference evidence="9" key="1">
    <citation type="journal article" date="2022" name="Genome Biol. Evol.">
        <title>A New Gene Family Diagnostic for Intracellular Biomineralization of Amorphous Ca Carbonates by Cyanobacteria.</title>
        <authorList>
            <person name="Benzerara K."/>
            <person name="Duprat E."/>
            <person name="Bitard-Feildel T."/>
            <person name="Caumes G."/>
            <person name="Cassier-Chauvat C."/>
            <person name="Chauvat F."/>
            <person name="Dezi M."/>
            <person name="Diop S.I."/>
            <person name="Gaschignard G."/>
            <person name="Gorgen S."/>
            <person name="Gugger M."/>
            <person name="Lopez-Garcia P."/>
            <person name="Millet M."/>
            <person name="Skouri-Panet F."/>
            <person name="Moreira D."/>
            <person name="Callebaut I."/>
        </authorList>
    </citation>
    <scope>NUCLEOTIDE SEQUENCE</scope>
    <source>
        <strain evidence="9">G9</strain>
    </source>
</reference>
<dbReference type="PANTHER" id="PTHR43378">
    <property type="entry name" value="UDP-3-O-ACYLGLUCOSAMINE N-ACYLTRANSFERASE"/>
    <property type="match status" value="1"/>
</dbReference>
<dbReference type="Gene3D" id="2.160.10.10">
    <property type="entry name" value="Hexapeptide repeat proteins"/>
    <property type="match status" value="1"/>
</dbReference>
<comment type="similarity">
    <text evidence="7">Belongs to the transferase hexapeptide repeat family. LpxD subfamily.</text>
</comment>
<name>A0ABT6F110_9SYNE</name>
<dbReference type="RefSeq" id="WP_277867369.1">
    <property type="nucleotide sequence ID" value="NZ_JAKKUT010000002.1"/>
</dbReference>
<dbReference type="InterPro" id="IPR020573">
    <property type="entry name" value="UDP_GlcNAc_AcTrfase_non-rep"/>
</dbReference>
<evidence type="ECO:0000256" key="5">
    <source>
        <dbReference type="ARBA" id="ARBA00023098"/>
    </source>
</evidence>
<dbReference type="NCBIfam" id="NF002060">
    <property type="entry name" value="PRK00892.1"/>
    <property type="match status" value="1"/>
</dbReference>
<evidence type="ECO:0000256" key="1">
    <source>
        <dbReference type="ARBA" id="ARBA00022516"/>
    </source>
</evidence>
<dbReference type="HAMAP" id="MF_00523">
    <property type="entry name" value="LpxD"/>
    <property type="match status" value="1"/>
</dbReference>
<dbReference type="InterPro" id="IPR007691">
    <property type="entry name" value="LpxD"/>
</dbReference>
<comment type="subunit">
    <text evidence="7">Homotrimer.</text>
</comment>
<dbReference type="PROSITE" id="PS00101">
    <property type="entry name" value="HEXAPEP_TRANSFERASES"/>
    <property type="match status" value="2"/>
</dbReference>
<evidence type="ECO:0000256" key="4">
    <source>
        <dbReference type="ARBA" id="ARBA00022737"/>
    </source>
</evidence>
<dbReference type="Gene3D" id="3.40.1390.10">
    <property type="entry name" value="MurE/MurF, N-terminal domain"/>
    <property type="match status" value="1"/>
</dbReference>
<dbReference type="EC" id="2.3.1.191" evidence="7"/>
<dbReference type="Pfam" id="PF04613">
    <property type="entry name" value="LpxD"/>
    <property type="match status" value="1"/>
</dbReference>
<comment type="caution">
    <text evidence="9">The sequence shown here is derived from an EMBL/GenBank/DDBJ whole genome shotgun (WGS) entry which is preliminary data.</text>
</comment>
<comment type="pathway">
    <text evidence="7">Bacterial outer membrane biogenesis; LPS lipid A biosynthesis.</text>
</comment>
<accession>A0ABT6F110</accession>
<feature type="active site" description="Proton acceptor" evidence="7">
    <location>
        <position position="245"/>
    </location>
</feature>
<evidence type="ECO:0000256" key="7">
    <source>
        <dbReference type="HAMAP-Rule" id="MF_00523"/>
    </source>
</evidence>
<dbReference type="CDD" id="cd03352">
    <property type="entry name" value="LbH_LpxD"/>
    <property type="match status" value="1"/>
</dbReference>
<keyword evidence="6 7" id="KW-0012">Acyltransferase</keyword>
<evidence type="ECO:0000259" key="8">
    <source>
        <dbReference type="Pfam" id="PF04613"/>
    </source>
</evidence>
<dbReference type="EMBL" id="JAKKUT010000002">
    <property type="protein sequence ID" value="MDG2991505.1"/>
    <property type="molecule type" value="Genomic_DNA"/>
</dbReference>
<evidence type="ECO:0000256" key="6">
    <source>
        <dbReference type="ARBA" id="ARBA00023315"/>
    </source>
</evidence>
<dbReference type="InterPro" id="IPR001451">
    <property type="entry name" value="Hexapep"/>
</dbReference>
<gene>
    <name evidence="7 9" type="primary">lpxD</name>
    <name evidence="9" type="ORF">L3556_11275</name>
</gene>
<evidence type="ECO:0000256" key="3">
    <source>
        <dbReference type="ARBA" id="ARBA00022679"/>
    </source>
</evidence>
<dbReference type="InterPro" id="IPR011004">
    <property type="entry name" value="Trimer_LpxA-like_sf"/>
</dbReference>
<sequence>MAHSPSMNLGELAHYLGATLSHPEAAQVKVSGVATIEEATAAQVTFLSNSKYISKLEQCQAGAILVPEKFTTTAPMPLLHVAHPYLAFAKAIELFHPAPPPNQQIHPTAVLGSGVTLGQGVTIGAYVVIGDRVQLGDRVTIHPHCVIYDDAVVGNDCLLHSHVTLRERVQLGDRVILQNGVILGADGYGFVPMADGSHYKIPQVGTVVVEDDVEIQALSTIDRATLTETRIGAGSKVDNLVMVAHNCTIGKNAILCAQVGLAGSTHVGNNVILAGQVGAAGHLTIGDRSIASAKTGINNSLPPGSQVGGYPNMDQKLFLRVTAAVKQLPQLLRRFRALETQVETLKSQRPTQDNH</sequence>